<dbReference type="InterPro" id="IPR007197">
    <property type="entry name" value="rSAM"/>
</dbReference>
<reference evidence="7" key="1">
    <citation type="submission" date="2022-08" db="EMBL/GenBank/DDBJ databases">
        <authorList>
            <person name="Tistechok S."/>
            <person name="Samborskyy M."/>
            <person name="Roman I."/>
        </authorList>
    </citation>
    <scope>NUCLEOTIDE SEQUENCE</scope>
    <source>
        <strain evidence="7">DSM 103496</strain>
    </source>
</reference>
<dbReference type="Pfam" id="PF04055">
    <property type="entry name" value="Radical_SAM"/>
    <property type="match status" value="1"/>
</dbReference>
<comment type="cofactor">
    <cofactor evidence="1">
        <name>[4Fe-4S] cluster</name>
        <dbReference type="ChEBI" id="CHEBI:49883"/>
    </cofactor>
</comment>
<keyword evidence="8" id="KW-1185">Reference proteome</keyword>
<evidence type="ECO:0000256" key="4">
    <source>
        <dbReference type="ARBA" id="ARBA00023004"/>
    </source>
</evidence>
<dbReference type="GO" id="GO:0046872">
    <property type="term" value="F:metal ion binding"/>
    <property type="evidence" value="ECO:0007669"/>
    <property type="project" value="UniProtKB-KW"/>
</dbReference>
<dbReference type="SMART" id="SM00729">
    <property type="entry name" value="Elp3"/>
    <property type="match status" value="1"/>
</dbReference>
<name>A0A9X2VHN2_9PSEU</name>
<feature type="domain" description="Radical SAM core" evidence="6">
    <location>
        <begin position="173"/>
        <end position="401"/>
    </location>
</feature>
<keyword evidence="5" id="KW-0411">Iron-sulfur</keyword>
<keyword evidence="2" id="KW-0949">S-adenosyl-L-methionine</keyword>
<evidence type="ECO:0000256" key="5">
    <source>
        <dbReference type="ARBA" id="ARBA00023014"/>
    </source>
</evidence>
<dbReference type="InterPro" id="IPR051198">
    <property type="entry name" value="BchE-like"/>
</dbReference>
<evidence type="ECO:0000313" key="7">
    <source>
        <dbReference type="EMBL" id="MCS7476811.1"/>
    </source>
</evidence>
<dbReference type="RefSeq" id="WP_259622325.1">
    <property type="nucleotide sequence ID" value="NZ_JANYMP010000003.1"/>
</dbReference>
<evidence type="ECO:0000256" key="3">
    <source>
        <dbReference type="ARBA" id="ARBA00022723"/>
    </source>
</evidence>
<dbReference type="GO" id="GO:0051536">
    <property type="term" value="F:iron-sulfur cluster binding"/>
    <property type="evidence" value="ECO:0007669"/>
    <property type="project" value="UniProtKB-KW"/>
</dbReference>
<keyword evidence="4" id="KW-0408">Iron</keyword>
<dbReference type="InterPro" id="IPR058240">
    <property type="entry name" value="rSAM_sf"/>
</dbReference>
<proteinExistence type="predicted"/>
<dbReference type="AlphaFoldDB" id="A0A9X2VHN2"/>
<accession>A0A9X2VHN2</accession>
<dbReference type="InterPro" id="IPR023404">
    <property type="entry name" value="rSAM_horseshoe"/>
</dbReference>
<dbReference type="SUPFAM" id="SSF102114">
    <property type="entry name" value="Radical SAM enzymes"/>
    <property type="match status" value="1"/>
</dbReference>
<dbReference type="CDD" id="cd01335">
    <property type="entry name" value="Radical_SAM"/>
    <property type="match status" value="1"/>
</dbReference>
<gene>
    <name evidence="7" type="ORF">NZH93_08085</name>
</gene>
<comment type="caution">
    <text evidence="7">The sequence shown here is derived from an EMBL/GenBank/DDBJ whole genome shotgun (WGS) entry which is preliminary data.</text>
</comment>
<dbReference type="SFLD" id="SFLDG01082">
    <property type="entry name" value="B12-binding_domain_containing"/>
    <property type="match status" value="1"/>
</dbReference>
<evidence type="ECO:0000256" key="1">
    <source>
        <dbReference type="ARBA" id="ARBA00001966"/>
    </source>
</evidence>
<dbReference type="Proteomes" id="UP001141259">
    <property type="component" value="Unassembled WGS sequence"/>
</dbReference>
<evidence type="ECO:0000256" key="2">
    <source>
        <dbReference type="ARBA" id="ARBA00022691"/>
    </source>
</evidence>
<dbReference type="GO" id="GO:0003824">
    <property type="term" value="F:catalytic activity"/>
    <property type="evidence" value="ECO:0007669"/>
    <property type="project" value="InterPro"/>
</dbReference>
<dbReference type="EMBL" id="JANYMP010000003">
    <property type="protein sequence ID" value="MCS7476811.1"/>
    <property type="molecule type" value="Genomic_DNA"/>
</dbReference>
<evidence type="ECO:0000259" key="6">
    <source>
        <dbReference type="PROSITE" id="PS51918"/>
    </source>
</evidence>
<dbReference type="SFLD" id="SFLDS00029">
    <property type="entry name" value="Radical_SAM"/>
    <property type="match status" value="1"/>
</dbReference>
<sequence>MHAPQPDLSHYYKLYEREFARDLPEYFIPDGGLWEMPLWVAHLTALLDELSAESYFSDLGRMPGAQDCLDALLEVSVAGDTVLMSPLAQNFDLAIEVSRGLKEAGRRTVLGGNMAPLAGPTDATRIFAGQLGIAQLRELLRPSSGGNLLIRPSVPGINPERIDWAPEYRHLSGYSGQVPLLRLNASHGCLYKCGFCGDAWSKQLTLVENDAIAREVDQLVERFPDTKLIYIGDKTFGQSREAVANLLAVFAERPGFRFIVQTHVLALNPWVLDAMSELGVAVVEMGFESADTELLRAGGKLSRGLDDYRAKLEKIDARGMRVVLNVMGGLAAETEDSHAQTTRWLRECADVVWLANLYNFVPYPLIPDFEALKPRIHDWDFSHWREDAPVVFTPHHLTPERSWELFIEKVGAMTEILSGRTAGAVRG</sequence>
<keyword evidence="3" id="KW-0479">Metal-binding</keyword>
<dbReference type="Gene3D" id="3.80.30.20">
    <property type="entry name" value="tm_1862 like domain"/>
    <property type="match status" value="1"/>
</dbReference>
<protein>
    <submittedName>
        <fullName evidence="7">Radical SAM protein</fullName>
    </submittedName>
</protein>
<dbReference type="PANTHER" id="PTHR43409">
    <property type="entry name" value="ANAEROBIC MAGNESIUM-PROTOPORPHYRIN IX MONOMETHYL ESTER CYCLASE-RELATED"/>
    <property type="match status" value="1"/>
</dbReference>
<dbReference type="PANTHER" id="PTHR43409:SF7">
    <property type="entry name" value="BLL1977 PROTEIN"/>
    <property type="match status" value="1"/>
</dbReference>
<organism evidence="7 8">
    <name type="scientific">Umezawaea endophytica</name>
    <dbReference type="NCBI Taxonomy" id="1654476"/>
    <lineage>
        <taxon>Bacteria</taxon>
        <taxon>Bacillati</taxon>
        <taxon>Actinomycetota</taxon>
        <taxon>Actinomycetes</taxon>
        <taxon>Pseudonocardiales</taxon>
        <taxon>Pseudonocardiaceae</taxon>
        <taxon>Umezawaea</taxon>
    </lineage>
</organism>
<dbReference type="InterPro" id="IPR006638">
    <property type="entry name" value="Elp3/MiaA/NifB-like_rSAM"/>
</dbReference>
<evidence type="ECO:0000313" key="8">
    <source>
        <dbReference type="Proteomes" id="UP001141259"/>
    </source>
</evidence>
<dbReference type="PROSITE" id="PS51918">
    <property type="entry name" value="RADICAL_SAM"/>
    <property type="match status" value="1"/>
</dbReference>